<evidence type="ECO:0000313" key="2">
    <source>
        <dbReference type="EMBL" id="KAK5067578.1"/>
    </source>
</evidence>
<accession>A0ABR0JNL4</accession>
<dbReference type="InterPro" id="IPR000182">
    <property type="entry name" value="GNAT_dom"/>
</dbReference>
<dbReference type="Proteomes" id="UP001345691">
    <property type="component" value="Unassembled WGS sequence"/>
</dbReference>
<dbReference type="Pfam" id="PF00583">
    <property type="entry name" value="Acetyltransf_1"/>
    <property type="match status" value="1"/>
</dbReference>
<proteinExistence type="predicted"/>
<dbReference type="InterPro" id="IPR016181">
    <property type="entry name" value="Acyl_CoA_acyltransferase"/>
</dbReference>
<keyword evidence="3" id="KW-1185">Reference proteome</keyword>
<sequence length="214" mass="23558">MALQIQALGKEDISEATRLHLRAFATDPLVNAIYPGAAESPNWLQHISTSIKTGQADPSQHLMKVTLPEDGQLMGIGQWEGCSRYISSPPSTPKPPPNGANIALVTAYRKQRSEKRAAIMGDRPHYSDLALLATESTYRRQGVARTLVEWGTDRASAEGVEAYLEAGPAALPFYFEMDFHKVDTMAVAGMDPGEDRVQNEIYCLLWRPQTISSK</sequence>
<dbReference type="CDD" id="cd04301">
    <property type="entry name" value="NAT_SF"/>
    <property type="match status" value="1"/>
</dbReference>
<organism evidence="2 3">
    <name type="scientific">Exophiala sideris</name>
    <dbReference type="NCBI Taxonomy" id="1016849"/>
    <lineage>
        <taxon>Eukaryota</taxon>
        <taxon>Fungi</taxon>
        <taxon>Dikarya</taxon>
        <taxon>Ascomycota</taxon>
        <taxon>Pezizomycotina</taxon>
        <taxon>Eurotiomycetes</taxon>
        <taxon>Chaetothyriomycetidae</taxon>
        <taxon>Chaetothyriales</taxon>
        <taxon>Herpotrichiellaceae</taxon>
        <taxon>Exophiala</taxon>
    </lineage>
</organism>
<evidence type="ECO:0000259" key="1">
    <source>
        <dbReference type="Pfam" id="PF00583"/>
    </source>
</evidence>
<reference evidence="2 3" key="1">
    <citation type="submission" date="2023-08" db="EMBL/GenBank/DDBJ databases">
        <title>Black Yeasts Isolated from many extreme environments.</title>
        <authorList>
            <person name="Coleine C."/>
            <person name="Stajich J.E."/>
            <person name="Selbmann L."/>
        </authorList>
    </citation>
    <scope>NUCLEOTIDE SEQUENCE [LARGE SCALE GENOMIC DNA]</scope>
    <source>
        <strain evidence="2 3">CCFEE 6328</strain>
    </source>
</reference>
<dbReference type="PANTHER" id="PTHR42791:SF1">
    <property type="entry name" value="N-ACETYLTRANSFERASE DOMAIN-CONTAINING PROTEIN"/>
    <property type="match status" value="1"/>
</dbReference>
<protein>
    <recommendedName>
        <fullName evidence="1">N-acetyltransferase domain-containing protein</fullName>
    </recommendedName>
</protein>
<dbReference type="SUPFAM" id="SSF55729">
    <property type="entry name" value="Acyl-CoA N-acyltransferases (Nat)"/>
    <property type="match status" value="1"/>
</dbReference>
<dbReference type="InterPro" id="IPR052523">
    <property type="entry name" value="Trichothecene_AcTrans"/>
</dbReference>
<evidence type="ECO:0000313" key="3">
    <source>
        <dbReference type="Proteomes" id="UP001345691"/>
    </source>
</evidence>
<dbReference type="Gene3D" id="3.40.630.30">
    <property type="match status" value="1"/>
</dbReference>
<feature type="domain" description="N-acetyltransferase" evidence="1">
    <location>
        <begin position="117"/>
        <end position="174"/>
    </location>
</feature>
<dbReference type="PANTHER" id="PTHR42791">
    <property type="entry name" value="GNAT FAMILY ACETYLTRANSFERASE"/>
    <property type="match status" value="1"/>
</dbReference>
<name>A0ABR0JNL4_9EURO</name>
<gene>
    <name evidence="2" type="ORF">LTR69_001567</name>
</gene>
<comment type="caution">
    <text evidence="2">The sequence shown here is derived from an EMBL/GenBank/DDBJ whole genome shotgun (WGS) entry which is preliminary data.</text>
</comment>
<dbReference type="EMBL" id="JAVRRF010000002">
    <property type="protein sequence ID" value="KAK5067578.1"/>
    <property type="molecule type" value="Genomic_DNA"/>
</dbReference>